<evidence type="ECO:0000313" key="2">
    <source>
        <dbReference type="EMBL" id="KAH6590975.1"/>
    </source>
</evidence>
<feature type="compositionally biased region" description="Polar residues" evidence="1">
    <location>
        <begin position="611"/>
        <end position="627"/>
    </location>
</feature>
<sequence>MQDPHIVSCSKTLAEVSIPPDMITVATTNTRIINDAIEDPTASSADILINRQEPTAVIRPASLLSVCIPQTHLHVHMQAQYSYILAHGRTGSASPQGSSRVSVLACNGQSVVMSRQDTSDPLLVQIVAALLHVDNQPCTARVLAEIVGHHTMKDNSGQNYPSHLSVSAAILSHFKRAALALSVHSSSCCPDCIAISANPNAESPQCSLHEQSFYQQCHTTNTINITSETSTTLGIPLLARRMLILDGHKRQLHYYICQRTIAINMHSISTHPIFSKSSFTIRSNPSCNSSFISSFDSSSISSIDSNPSFISRLGSSSMSSFDSNSSLMSNFDSNSRSMSSCDSNSNCISSPGSSIRSNPVDVTLIAHSRPSLFTNVESKISHTGLPIYDLPCGPRPFVHIRGSSSEKTSQSSKHSRSDSVFSSCSSTDSTFTNSSKQSTSAIRVVIPPFKSVRVEPLVSPGSVWGENGQHQIQLENHLIEGGDAEKFAQSSPNDSIRSSFFTESSHPTIPSRPLVVRLAIPRSPSRSDSVPDSHILSKKDRPVLFPVGPMTLFRRQVQKSQKLNRRMNQSTTHTTHQHDKDTFVGTTSDTDTDTEPNPDTNSICRQRHSVSGKTLPTASNPTVISSTTKSENDRSFLKIKIPLLLSSVLGKRKTQLDNTFGSNKQLMTDTNSNFEEDDNTLHTSSPICQSSTSNEGILFSDFPASPCTSFQGPLPPSLIPELPLPETIAWKLPTHWVGSEKSSSTLSTTLCTDISITDRISDPLKEIGRQLDIPHTYLGSSVGILPCSKASSSSSNADLVDPGNEFFLGNSTVHDQVFSCESAVPLGYSLEEPIGRILPLGRPTSPDWLPRQHSPLICSPKYPEQISVSELDLLMGGLGDNAVISNDACNKTTACIRENTGTHQEISSTSTLRRDLVVDQESIGDLYRDEKRRLRAFNYAQRLKRLQFQFRAILDKQKRVPWGARVHQPCQQKKTPLPHITSGFILDLTMTIADGGSIDLTNETFRGKGSIYEPISVAESMSPPLSPVAPAITDPATLSRNASLSIPLLLPPSGTSIQVDQNLPLPTLVSAVNSKLTMPNQSPSEDISTFTTTRKIIENDHIGLCASSIRTYDPQTLTLYSLLEQHIPGTPHCLNSSIETTKTSIKPNPVWLTCIDGALYFITWISRSCRCLNKCSEYIQRMPRSFLKGNDRPLLASPDATSFHRDVSIADSEYSSTITLLRCADSHNIHLESLLLAARTSKSPYNSTSTRTNITRTDPTHISKSTSEWTSLRAARKISSKGKLDIPLSLFLYDRLTASMFSIVEPESIRMDDLRNLGMASSGCHICNPNMPSLETNSTMRVMDASVTPSPMDINRADVEKRTDKTRNSRANCNHRRHNANGGLYDEPYSWSSVDAL</sequence>
<proteinExistence type="predicted"/>
<protein>
    <submittedName>
        <fullName evidence="2">Uncharacterized protein</fullName>
    </submittedName>
</protein>
<feature type="compositionally biased region" description="Polar residues" evidence="1">
    <location>
        <begin position="558"/>
        <end position="570"/>
    </location>
</feature>
<dbReference type="Proteomes" id="UP001648503">
    <property type="component" value="Unassembled WGS sequence"/>
</dbReference>
<evidence type="ECO:0000256" key="1">
    <source>
        <dbReference type="SAM" id="MobiDB-lite"/>
    </source>
</evidence>
<feature type="region of interest" description="Disordered" evidence="1">
    <location>
        <begin position="487"/>
        <end position="507"/>
    </location>
</feature>
<name>A0ABQ8F2G6_9FUNG</name>
<feature type="region of interest" description="Disordered" evidence="1">
    <location>
        <begin position="399"/>
        <end position="437"/>
    </location>
</feature>
<keyword evidence="3" id="KW-1185">Reference proteome</keyword>
<feature type="compositionally biased region" description="Polar residues" evidence="1">
    <location>
        <begin position="488"/>
        <end position="507"/>
    </location>
</feature>
<feature type="compositionally biased region" description="Low complexity" evidence="1">
    <location>
        <begin position="403"/>
        <end position="435"/>
    </location>
</feature>
<gene>
    <name evidence="2" type="ORF">BASA50_008975</name>
</gene>
<organism evidence="2 3">
    <name type="scientific">Batrachochytrium salamandrivorans</name>
    <dbReference type="NCBI Taxonomy" id="1357716"/>
    <lineage>
        <taxon>Eukaryota</taxon>
        <taxon>Fungi</taxon>
        <taxon>Fungi incertae sedis</taxon>
        <taxon>Chytridiomycota</taxon>
        <taxon>Chytridiomycota incertae sedis</taxon>
        <taxon>Chytridiomycetes</taxon>
        <taxon>Rhizophydiales</taxon>
        <taxon>Rhizophydiales incertae sedis</taxon>
        <taxon>Batrachochytrium</taxon>
    </lineage>
</organism>
<feature type="region of interest" description="Disordered" evidence="1">
    <location>
        <begin position="558"/>
        <end position="627"/>
    </location>
</feature>
<dbReference type="EMBL" id="JAFCIX010000418">
    <property type="protein sequence ID" value="KAH6590975.1"/>
    <property type="molecule type" value="Genomic_DNA"/>
</dbReference>
<reference evidence="2 3" key="1">
    <citation type="submission" date="2021-02" db="EMBL/GenBank/DDBJ databases">
        <title>Variation within the Batrachochytrium salamandrivorans European outbreak.</title>
        <authorList>
            <person name="Kelly M."/>
            <person name="Pasmans F."/>
            <person name="Shea T.P."/>
            <person name="Munoz J.F."/>
            <person name="Carranza S."/>
            <person name="Cuomo C.A."/>
            <person name="Martel A."/>
        </authorList>
    </citation>
    <scope>NUCLEOTIDE SEQUENCE [LARGE SCALE GENOMIC DNA]</scope>
    <source>
        <strain evidence="2 3">AMFP18/2</strain>
    </source>
</reference>
<evidence type="ECO:0000313" key="3">
    <source>
        <dbReference type="Proteomes" id="UP001648503"/>
    </source>
</evidence>
<feature type="region of interest" description="Disordered" evidence="1">
    <location>
        <begin position="1360"/>
        <end position="1379"/>
    </location>
</feature>
<accession>A0ABQ8F2G6</accession>
<comment type="caution">
    <text evidence="2">The sequence shown here is derived from an EMBL/GenBank/DDBJ whole genome shotgun (WGS) entry which is preliminary data.</text>
</comment>